<reference evidence="1" key="1">
    <citation type="submission" date="2020-11" db="EMBL/GenBank/DDBJ databases">
        <authorList>
            <consortium name="DOE Joint Genome Institute"/>
            <person name="Ahrendt S."/>
            <person name="Riley R."/>
            <person name="Andreopoulos W."/>
            <person name="Labutti K."/>
            <person name="Pangilinan J."/>
            <person name="Ruiz-Duenas F.J."/>
            <person name="Barrasa J.M."/>
            <person name="Sanchez-Garcia M."/>
            <person name="Camarero S."/>
            <person name="Miyauchi S."/>
            <person name="Serrano A."/>
            <person name="Linde D."/>
            <person name="Babiker R."/>
            <person name="Drula E."/>
            <person name="Ayuso-Fernandez I."/>
            <person name="Pacheco R."/>
            <person name="Padilla G."/>
            <person name="Ferreira P."/>
            <person name="Barriuso J."/>
            <person name="Kellner H."/>
            <person name="Castanera R."/>
            <person name="Alfaro M."/>
            <person name="Ramirez L."/>
            <person name="Pisabarro A.G."/>
            <person name="Kuo A."/>
            <person name="Tritt A."/>
            <person name="Lipzen A."/>
            <person name="He G."/>
            <person name="Yan M."/>
            <person name="Ng V."/>
            <person name="Cullen D."/>
            <person name="Martin F."/>
            <person name="Rosso M.-N."/>
            <person name="Henrissat B."/>
            <person name="Hibbett D."/>
            <person name="Martinez A.T."/>
            <person name="Grigoriev I.V."/>
        </authorList>
    </citation>
    <scope>NUCLEOTIDE SEQUENCE</scope>
    <source>
        <strain evidence="1">AH 40177</strain>
    </source>
</reference>
<organism evidence="1 2">
    <name type="scientific">Rhodocollybia butyracea</name>
    <dbReference type="NCBI Taxonomy" id="206335"/>
    <lineage>
        <taxon>Eukaryota</taxon>
        <taxon>Fungi</taxon>
        <taxon>Dikarya</taxon>
        <taxon>Basidiomycota</taxon>
        <taxon>Agaricomycotina</taxon>
        <taxon>Agaricomycetes</taxon>
        <taxon>Agaricomycetidae</taxon>
        <taxon>Agaricales</taxon>
        <taxon>Marasmiineae</taxon>
        <taxon>Omphalotaceae</taxon>
        <taxon>Rhodocollybia</taxon>
    </lineage>
</organism>
<dbReference type="EMBL" id="JADNRY010000144">
    <property type="protein sequence ID" value="KAF9063541.1"/>
    <property type="molecule type" value="Genomic_DNA"/>
</dbReference>
<gene>
    <name evidence="1" type="ORF">BDP27DRAFT_1367939</name>
</gene>
<accession>A0A9P5U245</accession>
<name>A0A9P5U245_9AGAR</name>
<dbReference type="AlphaFoldDB" id="A0A9P5U245"/>
<proteinExistence type="predicted"/>
<evidence type="ECO:0000313" key="2">
    <source>
        <dbReference type="Proteomes" id="UP000772434"/>
    </source>
</evidence>
<keyword evidence="2" id="KW-1185">Reference proteome</keyword>
<comment type="caution">
    <text evidence="1">The sequence shown here is derived from an EMBL/GenBank/DDBJ whole genome shotgun (WGS) entry which is preliminary data.</text>
</comment>
<evidence type="ECO:0000313" key="1">
    <source>
        <dbReference type="EMBL" id="KAF9063541.1"/>
    </source>
</evidence>
<dbReference type="Proteomes" id="UP000772434">
    <property type="component" value="Unassembled WGS sequence"/>
</dbReference>
<protein>
    <submittedName>
        <fullName evidence="1">Uncharacterized protein</fullName>
    </submittedName>
</protein>
<sequence length="213" mass="23357">MIISRSYFPFHELEQPVVYKKRPGHNRPYTIAKPQDTPSVLLQAVSMNVNLELTIRLDGIFSETTLAGKFARDLAGWYVRGIPMVSGTPPSKTLGLRFAHTRAVPPSFSCSILAPKTSKLAFPNSLLATGLFLLPKILEYLINKGRIRCLEISSAWAITGSILPFDPTASVDYLIIPFVVTTDEDDVGDHAKMSEAGYHAQEATSCSGTQKTT</sequence>